<dbReference type="VEuPathDB" id="FungiDB:PGUG_03505"/>
<protein>
    <recommendedName>
        <fullName evidence="6">CFEM domain-containing protein</fullName>
    </recommendedName>
</protein>
<dbReference type="HOGENOM" id="CLU_1619635_0_0_1"/>
<comment type="subcellular location">
    <subcellularLocation>
        <location evidence="1">Secreted</location>
    </subcellularLocation>
</comment>
<proteinExistence type="predicted"/>
<keyword evidence="8" id="KW-1185">Reference proteome</keyword>
<dbReference type="GO" id="GO:0005576">
    <property type="term" value="C:extracellular region"/>
    <property type="evidence" value="ECO:0007669"/>
    <property type="project" value="UniProtKB-SubCell"/>
</dbReference>
<evidence type="ECO:0000256" key="2">
    <source>
        <dbReference type="ARBA" id="ARBA00022525"/>
    </source>
</evidence>
<reference evidence="7 8" key="1">
    <citation type="journal article" date="2009" name="Nature">
        <title>Evolution of pathogenicity and sexual reproduction in eight Candida genomes.</title>
        <authorList>
            <person name="Butler G."/>
            <person name="Rasmussen M.D."/>
            <person name="Lin M.F."/>
            <person name="Santos M.A."/>
            <person name="Sakthikumar S."/>
            <person name="Munro C.A."/>
            <person name="Rheinbay E."/>
            <person name="Grabherr M."/>
            <person name="Forche A."/>
            <person name="Reedy J.L."/>
            <person name="Agrafioti I."/>
            <person name="Arnaud M.B."/>
            <person name="Bates S."/>
            <person name="Brown A.J."/>
            <person name="Brunke S."/>
            <person name="Costanzo M.C."/>
            <person name="Fitzpatrick D.A."/>
            <person name="de Groot P.W."/>
            <person name="Harris D."/>
            <person name="Hoyer L.L."/>
            <person name="Hube B."/>
            <person name="Klis F.M."/>
            <person name="Kodira C."/>
            <person name="Lennard N."/>
            <person name="Logue M.E."/>
            <person name="Martin R."/>
            <person name="Neiman A.M."/>
            <person name="Nikolaou E."/>
            <person name="Quail M.A."/>
            <person name="Quinn J."/>
            <person name="Santos M.C."/>
            <person name="Schmitzberger F.F."/>
            <person name="Sherlock G."/>
            <person name="Shah P."/>
            <person name="Silverstein K.A."/>
            <person name="Skrzypek M.S."/>
            <person name="Soll D."/>
            <person name="Staggs R."/>
            <person name="Stansfield I."/>
            <person name="Stumpf M.P."/>
            <person name="Sudbery P.E."/>
            <person name="Srikantha T."/>
            <person name="Zeng Q."/>
            <person name="Berman J."/>
            <person name="Berriman M."/>
            <person name="Heitman J."/>
            <person name="Gow N.A."/>
            <person name="Lorenz M.C."/>
            <person name="Birren B.W."/>
            <person name="Kellis M."/>
            <person name="Cuomo C.A."/>
        </authorList>
    </citation>
    <scope>NUCLEOTIDE SEQUENCE [LARGE SCALE GENOMIC DNA]</scope>
    <source>
        <strain evidence="8">ATCC 6260 / CBS 566 / DSM 6381 / JCM 1539 / NBRC 10279 / NRRL Y-324</strain>
    </source>
</reference>
<evidence type="ECO:0000256" key="3">
    <source>
        <dbReference type="ARBA" id="ARBA00022729"/>
    </source>
</evidence>
<feature type="transmembrane region" description="Helical" evidence="5">
    <location>
        <begin position="42"/>
        <end position="59"/>
    </location>
</feature>
<name>A5DJQ4_PICGU</name>
<keyword evidence="5" id="KW-1133">Transmembrane helix</keyword>
<dbReference type="Proteomes" id="UP000001997">
    <property type="component" value="Unassembled WGS sequence"/>
</dbReference>
<dbReference type="OrthoDB" id="3998031at2759"/>
<dbReference type="InterPro" id="IPR008427">
    <property type="entry name" value="Extracellular_membr_CFEM_dom"/>
</dbReference>
<keyword evidence="4" id="KW-1015">Disulfide bond</keyword>
<accession>A5DJQ4</accession>
<dbReference type="RefSeq" id="XP_001484124.2">
    <property type="nucleotide sequence ID" value="XM_001484074.1"/>
</dbReference>
<evidence type="ECO:0000256" key="5">
    <source>
        <dbReference type="SAM" id="Phobius"/>
    </source>
</evidence>
<keyword evidence="5" id="KW-0472">Membrane</keyword>
<keyword evidence="2" id="KW-0964">Secreted</keyword>
<sequence length="164" mass="18092">MTSIQHDSLIPNLYSSLALIKILAICVKLYTPSTNRLFTMKYFILFSFLASFVHATPPACFLSCIAETAKECPSGLQSISCLCSKSDVLVSCLVDICPYGNFESARDHFLGTCLEHSKATASHVPEVVSYTAASTMSESAWQTYEEQTVTGKNGMIYIRRRPLV</sequence>
<dbReference type="AlphaFoldDB" id="A5DJQ4"/>
<dbReference type="GeneID" id="5126390"/>
<gene>
    <name evidence="7" type="ORF">PGUG_03505</name>
</gene>
<dbReference type="InParanoid" id="A5DJQ4"/>
<evidence type="ECO:0000256" key="4">
    <source>
        <dbReference type="ARBA" id="ARBA00023157"/>
    </source>
</evidence>
<evidence type="ECO:0000259" key="6">
    <source>
        <dbReference type="Pfam" id="PF05730"/>
    </source>
</evidence>
<organism evidence="7 8">
    <name type="scientific">Meyerozyma guilliermondii (strain ATCC 6260 / CBS 566 / DSM 6381 / JCM 1539 / NBRC 10279 / NRRL Y-324)</name>
    <name type="common">Yeast</name>
    <name type="synonym">Candida guilliermondii</name>
    <dbReference type="NCBI Taxonomy" id="294746"/>
    <lineage>
        <taxon>Eukaryota</taxon>
        <taxon>Fungi</taxon>
        <taxon>Dikarya</taxon>
        <taxon>Ascomycota</taxon>
        <taxon>Saccharomycotina</taxon>
        <taxon>Pichiomycetes</taxon>
        <taxon>Debaryomycetaceae</taxon>
        <taxon>Meyerozyma</taxon>
    </lineage>
</organism>
<dbReference type="EMBL" id="CH408158">
    <property type="protein sequence ID" value="EDK39407.2"/>
    <property type="molecule type" value="Genomic_DNA"/>
</dbReference>
<evidence type="ECO:0000313" key="7">
    <source>
        <dbReference type="EMBL" id="EDK39407.2"/>
    </source>
</evidence>
<feature type="domain" description="CFEM" evidence="6">
    <location>
        <begin position="55"/>
        <end position="113"/>
    </location>
</feature>
<keyword evidence="3" id="KW-0732">Signal</keyword>
<dbReference type="KEGG" id="pgu:PGUG_03505"/>
<dbReference type="Pfam" id="PF05730">
    <property type="entry name" value="CFEM"/>
    <property type="match status" value="1"/>
</dbReference>
<evidence type="ECO:0000313" key="8">
    <source>
        <dbReference type="Proteomes" id="UP000001997"/>
    </source>
</evidence>
<keyword evidence="5" id="KW-0812">Transmembrane</keyword>
<dbReference type="eggNOG" id="ENOG502S6U4">
    <property type="taxonomic scope" value="Eukaryota"/>
</dbReference>
<feature type="transmembrane region" description="Helical" evidence="5">
    <location>
        <begin position="12"/>
        <end position="30"/>
    </location>
</feature>
<evidence type="ECO:0000256" key="1">
    <source>
        <dbReference type="ARBA" id="ARBA00004613"/>
    </source>
</evidence>